<dbReference type="Proteomes" id="UP000054217">
    <property type="component" value="Unassembled WGS sequence"/>
</dbReference>
<dbReference type="InParanoid" id="A0A0C3NI54"/>
<evidence type="ECO:0000313" key="2">
    <source>
        <dbReference type="EMBL" id="KIN95340.1"/>
    </source>
</evidence>
<evidence type="ECO:0000256" key="1">
    <source>
        <dbReference type="SAM" id="MobiDB-lite"/>
    </source>
</evidence>
<dbReference type="AlphaFoldDB" id="A0A0C3NI54"/>
<sequence>MWDHNQTGTHALSGLPFGKPRPGRTAALNDVGEIPQIDIAKIKASLKGAEAWSRDSGWTAIKKEPKVSGVFEEVFEPLSKKPYDFLHDARIRPSPTVPMPLTRMCTYYQSRRRVLTCRKLSRTTPKTLIQIHGTILSHRLSSERATGPPDVMT</sequence>
<reference evidence="3" key="2">
    <citation type="submission" date="2015-01" db="EMBL/GenBank/DDBJ databases">
        <title>Evolutionary Origins and Diversification of the Mycorrhizal Mutualists.</title>
        <authorList>
            <consortium name="DOE Joint Genome Institute"/>
            <consortium name="Mycorrhizal Genomics Consortium"/>
            <person name="Kohler A."/>
            <person name="Kuo A."/>
            <person name="Nagy L.G."/>
            <person name="Floudas D."/>
            <person name="Copeland A."/>
            <person name="Barry K.W."/>
            <person name="Cichocki N."/>
            <person name="Veneault-Fourrey C."/>
            <person name="LaButti K."/>
            <person name="Lindquist E.A."/>
            <person name="Lipzen A."/>
            <person name="Lundell T."/>
            <person name="Morin E."/>
            <person name="Murat C."/>
            <person name="Riley R."/>
            <person name="Ohm R."/>
            <person name="Sun H."/>
            <person name="Tunlid A."/>
            <person name="Henrissat B."/>
            <person name="Grigoriev I.V."/>
            <person name="Hibbett D.S."/>
            <person name="Martin F."/>
        </authorList>
    </citation>
    <scope>NUCLEOTIDE SEQUENCE [LARGE SCALE GENOMIC DNA]</scope>
    <source>
        <strain evidence="3">Marx 270</strain>
    </source>
</reference>
<dbReference type="OrthoDB" id="2635432at2759"/>
<evidence type="ECO:0000313" key="3">
    <source>
        <dbReference type="Proteomes" id="UP000054217"/>
    </source>
</evidence>
<feature type="compositionally biased region" description="Polar residues" evidence="1">
    <location>
        <begin position="1"/>
        <end position="10"/>
    </location>
</feature>
<accession>A0A0C3NI54</accession>
<protein>
    <submittedName>
        <fullName evidence="2">Uncharacterized protein</fullName>
    </submittedName>
</protein>
<keyword evidence="3" id="KW-1185">Reference proteome</keyword>
<organism evidence="2 3">
    <name type="scientific">Pisolithus tinctorius Marx 270</name>
    <dbReference type="NCBI Taxonomy" id="870435"/>
    <lineage>
        <taxon>Eukaryota</taxon>
        <taxon>Fungi</taxon>
        <taxon>Dikarya</taxon>
        <taxon>Basidiomycota</taxon>
        <taxon>Agaricomycotina</taxon>
        <taxon>Agaricomycetes</taxon>
        <taxon>Agaricomycetidae</taxon>
        <taxon>Boletales</taxon>
        <taxon>Sclerodermatineae</taxon>
        <taxon>Pisolithaceae</taxon>
        <taxon>Pisolithus</taxon>
    </lineage>
</organism>
<proteinExistence type="predicted"/>
<dbReference type="EMBL" id="KN832070">
    <property type="protein sequence ID" value="KIN95340.1"/>
    <property type="molecule type" value="Genomic_DNA"/>
</dbReference>
<name>A0A0C3NI54_PISTI</name>
<reference evidence="2 3" key="1">
    <citation type="submission" date="2014-04" db="EMBL/GenBank/DDBJ databases">
        <authorList>
            <consortium name="DOE Joint Genome Institute"/>
            <person name="Kuo A."/>
            <person name="Kohler A."/>
            <person name="Costa M.D."/>
            <person name="Nagy L.G."/>
            <person name="Floudas D."/>
            <person name="Copeland A."/>
            <person name="Barry K.W."/>
            <person name="Cichocki N."/>
            <person name="Veneault-Fourrey C."/>
            <person name="LaButti K."/>
            <person name="Lindquist E.A."/>
            <person name="Lipzen A."/>
            <person name="Lundell T."/>
            <person name="Morin E."/>
            <person name="Murat C."/>
            <person name="Sun H."/>
            <person name="Tunlid A."/>
            <person name="Henrissat B."/>
            <person name="Grigoriev I.V."/>
            <person name="Hibbett D.S."/>
            <person name="Martin F."/>
            <person name="Nordberg H.P."/>
            <person name="Cantor M.N."/>
            <person name="Hua S.X."/>
        </authorList>
    </citation>
    <scope>NUCLEOTIDE SEQUENCE [LARGE SCALE GENOMIC DNA]</scope>
    <source>
        <strain evidence="2 3">Marx 270</strain>
    </source>
</reference>
<feature type="region of interest" description="Disordered" evidence="1">
    <location>
        <begin position="1"/>
        <end position="24"/>
    </location>
</feature>
<dbReference type="HOGENOM" id="CLU_1714039_0_0_1"/>
<gene>
    <name evidence="2" type="ORF">M404DRAFT_320416</name>
</gene>